<reference evidence="2 3" key="1">
    <citation type="journal article" date="2016" name="Sci. Rep.">
        <title>Metabolic traits of an uncultured archaeal lineage -MSBL1- from brine pools of the Red Sea.</title>
        <authorList>
            <person name="Mwirichia R."/>
            <person name="Alam I."/>
            <person name="Rashid M."/>
            <person name="Vinu M."/>
            <person name="Ba-Alawi W."/>
            <person name="Anthony Kamau A."/>
            <person name="Kamanda Ngugi D."/>
            <person name="Goker M."/>
            <person name="Klenk H.P."/>
            <person name="Bajic V."/>
            <person name="Stingl U."/>
        </authorList>
    </citation>
    <scope>NUCLEOTIDE SEQUENCE [LARGE SCALE GENOMIC DNA]</scope>
    <source>
        <strain evidence="2">SCGC-AAA261F19</strain>
    </source>
</reference>
<organism evidence="2 3">
    <name type="scientific">candidate division MSBL1 archaeon SCGC-AAA261F19</name>
    <dbReference type="NCBI Taxonomy" id="1698275"/>
    <lineage>
        <taxon>Archaea</taxon>
        <taxon>Methanobacteriati</taxon>
        <taxon>Methanobacteriota</taxon>
        <taxon>candidate division MSBL1</taxon>
    </lineage>
</organism>
<dbReference type="GO" id="GO:0005694">
    <property type="term" value="C:chromosome"/>
    <property type="evidence" value="ECO:0007669"/>
    <property type="project" value="TreeGrafter"/>
</dbReference>
<dbReference type="Gene3D" id="3.90.1530.30">
    <property type="match status" value="1"/>
</dbReference>
<dbReference type="InterPro" id="IPR036086">
    <property type="entry name" value="ParB/Sulfiredoxin_sf"/>
</dbReference>
<dbReference type="PANTHER" id="PTHR33375">
    <property type="entry name" value="CHROMOSOME-PARTITIONING PROTEIN PARB-RELATED"/>
    <property type="match status" value="1"/>
</dbReference>
<dbReference type="GO" id="GO:0003677">
    <property type="term" value="F:DNA binding"/>
    <property type="evidence" value="ECO:0007669"/>
    <property type="project" value="InterPro"/>
</dbReference>
<gene>
    <name evidence="2" type="ORF">AKJ45_00940</name>
</gene>
<dbReference type="InterPro" id="IPR004437">
    <property type="entry name" value="ParB/RepB/Spo0J"/>
</dbReference>
<evidence type="ECO:0000259" key="1">
    <source>
        <dbReference type="SMART" id="SM00470"/>
    </source>
</evidence>
<dbReference type="GO" id="GO:0007059">
    <property type="term" value="P:chromosome segregation"/>
    <property type="evidence" value="ECO:0007669"/>
    <property type="project" value="TreeGrafter"/>
</dbReference>
<sequence length="282" mass="32308">MEVGMKLAEKMELQYISPEEIKVSPDNTRKRDKNKKIDELAENIDNIGLEHPISVYKDPKTEKYQCYSGQRRLAALEKLGHEKVPVIVREPMKPIEAKIRSASENLQRVDLNEKDKADVIRHLYDELGSRTRVARRLGRSLGFINRYLGFDAVVSEEGKKIVSEDKDITVDDAVKVYRVNPKSPEKKIKLLSGKARSEKNIIIETIQENPEASTITIQKEAEEEIERRRKEAEAVRAQREFTIYLPDRYVAGVQDASETLGKKEEDVVSGAVKEWLEEKGFV</sequence>
<proteinExistence type="predicted"/>
<dbReference type="InterPro" id="IPR003115">
    <property type="entry name" value="ParB_N"/>
</dbReference>
<feature type="domain" description="ParB-like N-terminal" evidence="1">
    <location>
        <begin position="14"/>
        <end position="106"/>
    </location>
</feature>
<name>A0A133VB42_9EURY</name>
<dbReference type="PANTHER" id="PTHR33375:SF1">
    <property type="entry name" value="CHROMOSOME-PARTITIONING PROTEIN PARB-RELATED"/>
    <property type="match status" value="1"/>
</dbReference>
<dbReference type="NCBIfam" id="TIGR00180">
    <property type="entry name" value="parB_part"/>
    <property type="match status" value="1"/>
</dbReference>
<keyword evidence="3" id="KW-1185">Reference proteome</keyword>
<dbReference type="AlphaFoldDB" id="A0A133VB42"/>
<dbReference type="Gene3D" id="1.10.10.2830">
    <property type="match status" value="1"/>
</dbReference>
<accession>A0A133VB42</accession>
<comment type="caution">
    <text evidence="2">The sequence shown here is derived from an EMBL/GenBank/DDBJ whole genome shotgun (WGS) entry which is preliminary data.</text>
</comment>
<protein>
    <recommendedName>
        <fullName evidence="1">ParB-like N-terminal domain-containing protein</fullName>
    </recommendedName>
</protein>
<dbReference type="Pfam" id="PF02195">
    <property type="entry name" value="ParB_N"/>
    <property type="match status" value="1"/>
</dbReference>
<dbReference type="Proteomes" id="UP000070565">
    <property type="component" value="Unassembled WGS sequence"/>
</dbReference>
<evidence type="ECO:0000313" key="2">
    <source>
        <dbReference type="EMBL" id="KXB03663.1"/>
    </source>
</evidence>
<dbReference type="SUPFAM" id="SSF109709">
    <property type="entry name" value="KorB DNA-binding domain-like"/>
    <property type="match status" value="1"/>
</dbReference>
<dbReference type="EMBL" id="LHXZ01000006">
    <property type="protein sequence ID" value="KXB03663.1"/>
    <property type="molecule type" value="Genomic_DNA"/>
</dbReference>
<dbReference type="SUPFAM" id="SSF110849">
    <property type="entry name" value="ParB/Sulfiredoxin"/>
    <property type="match status" value="1"/>
</dbReference>
<dbReference type="InterPro" id="IPR050336">
    <property type="entry name" value="Chromosome_partition/occlusion"/>
</dbReference>
<evidence type="ECO:0000313" key="3">
    <source>
        <dbReference type="Proteomes" id="UP000070565"/>
    </source>
</evidence>
<dbReference type="SMART" id="SM00470">
    <property type="entry name" value="ParB"/>
    <property type="match status" value="1"/>
</dbReference>